<evidence type="ECO:0000256" key="1">
    <source>
        <dbReference type="SAM" id="MobiDB-lite"/>
    </source>
</evidence>
<accession>A0A6A6CXQ0</accession>
<evidence type="ECO:0000313" key="3">
    <source>
        <dbReference type="EMBL" id="KAF2170136.1"/>
    </source>
</evidence>
<evidence type="ECO:0000313" key="4">
    <source>
        <dbReference type="Proteomes" id="UP000799537"/>
    </source>
</evidence>
<feature type="chain" id="PRO_5025679102" evidence="2">
    <location>
        <begin position="19"/>
        <end position="936"/>
    </location>
</feature>
<keyword evidence="2" id="KW-0732">Signal</keyword>
<feature type="compositionally biased region" description="Low complexity" evidence="1">
    <location>
        <begin position="856"/>
        <end position="897"/>
    </location>
</feature>
<reference evidence="3" key="1">
    <citation type="journal article" date="2020" name="Stud. Mycol.">
        <title>101 Dothideomycetes genomes: a test case for predicting lifestyles and emergence of pathogens.</title>
        <authorList>
            <person name="Haridas S."/>
            <person name="Albert R."/>
            <person name="Binder M."/>
            <person name="Bloem J."/>
            <person name="Labutti K."/>
            <person name="Salamov A."/>
            <person name="Andreopoulos B."/>
            <person name="Baker S."/>
            <person name="Barry K."/>
            <person name="Bills G."/>
            <person name="Bluhm B."/>
            <person name="Cannon C."/>
            <person name="Castanera R."/>
            <person name="Culley D."/>
            <person name="Daum C."/>
            <person name="Ezra D."/>
            <person name="Gonzalez J."/>
            <person name="Henrissat B."/>
            <person name="Kuo A."/>
            <person name="Liang C."/>
            <person name="Lipzen A."/>
            <person name="Lutzoni F."/>
            <person name="Magnuson J."/>
            <person name="Mondo S."/>
            <person name="Nolan M."/>
            <person name="Ohm R."/>
            <person name="Pangilinan J."/>
            <person name="Park H.-J."/>
            <person name="Ramirez L."/>
            <person name="Alfaro M."/>
            <person name="Sun H."/>
            <person name="Tritt A."/>
            <person name="Yoshinaga Y."/>
            <person name="Zwiers L.-H."/>
            <person name="Turgeon B."/>
            <person name="Goodwin S."/>
            <person name="Spatafora J."/>
            <person name="Crous P."/>
            <person name="Grigoriev I."/>
        </authorList>
    </citation>
    <scope>NUCLEOTIDE SEQUENCE</scope>
    <source>
        <strain evidence="3">ATCC 36951</strain>
    </source>
</reference>
<dbReference type="EMBL" id="ML993586">
    <property type="protein sequence ID" value="KAF2170136.1"/>
    <property type="molecule type" value="Genomic_DNA"/>
</dbReference>
<feature type="compositionally biased region" description="Low complexity" evidence="1">
    <location>
        <begin position="905"/>
        <end position="916"/>
    </location>
</feature>
<evidence type="ECO:0000256" key="2">
    <source>
        <dbReference type="SAM" id="SignalP"/>
    </source>
</evidence>
<dbReference type="Proteomes" id="UP000799537">
    <property type="component" value="Unassembled WGS sequence"/>
</dbReference>
<feature type="region of interest" description="Disordered" evidence="1">
    <location>
        <begin position="852"/>
        <end position="916"/>
    </location>
</feature>
<dbReference type="GeneID" id="54565199"/>
<name>A0A6A6CXQ0_ZASCE</name>
<feature type="signal peptide" evidence="2">
    <location>
        <begin position="1"/>
        <end position="18"/>
    </location>
</feature>
<proteinExistence type="predicted"/>
<protein>
    <submittedName>
        <fullName evidence="3">Uncharacterized protein</fullName>
    </submittedName>
</protein>
<dbReference type="OrthoDB" id="3645368at2759"/>
<dbReference type="RefSeq" id="XP_033671025.1">
    <property type="nucleotide sequence ID" value="XM_033811927.1"/>
</dbReference>
<feature type="compositionally biased region" description="Low complexity" evidence="1">
    <location>
        <begin position="567"/>
        <end position="583"/>
    </location>
</feature>
<dbReference type="AlphaFoldDB" id="A0A6A6CXQ0"/>
<keyword evidence="4" id="KW-1185">Reference proteome</keyword>
<feature type="compositionally biased region" description="Polar residues" evidence="1">
    <location>
        <begin position="534"/>
        <end position="555"/>
    </location>
</feature>
<feature type="region of interest" description="Disordered" evidence="1">
    <location>
        <begin position="525"/>
        <end position="688"/>
    </location>
</feature>
<organism evidence="3 4">
    <name type="scientific">Zasmidium cellare ATCC 36951</name>
    <dbReference type="NCBI Taxonomy" id="1080233"/>
    <lineage>
        <taxon>Eukaryota</taxon>
        <taxon>Fungi</taxon>
        <taxon>Dikarya</taxon>
        <taxon>Ascomycota</taxon>
        <taxon>Pezizomycotina</taxon>
        <taxon>Dothideomycetes</taxon>
        <taxon>Dothideomycetidae</taxon>
        <taxon>Mycosphaerellales</taxon>
        <taxon>Mycosphaerellaceae</taxon>
        <taxon>Zasmidium</taxon>
    </lineage>
</organism>
<sequence>MSALWLLLLLSSSRLARAASSTGIGGYVAQGVGMSTAAAPAFTGTATANNDDVDVCYSSWNEYWSASQASFNASYLHANVTYVPTATHVSTETYTFSQRPEATFTDVTTIDETTPVINGGFTISTQTIDTTSTTLYTQSYMPAYTDTSTETFTEHGTSAIANTTKVFPKPTCTLPSVVQDCQNKWETYITSRLEPSPTPPPHCDINAGFEGRFVGIDATPACAKPYWSAAASYYEKFEDETVGLKAPLCTAASISGSLCQSVRDAYQMSDVFAPALPRETMANYASQYLFFNQGTQGLLLGNKTEWIWPTSSTMGNAPSCTLGCGRCAVTGGTVQLIYWPPTATPTPTLTAMQGNNATMKARATEAPVVTVEALGTTFTSPTLYIAYKSLYAENACGTVGTQIGETILAIPTDKPLSSVYAGTEPCDAHFRVTSVWTATAPFSVQDLHEPVPYSIYSSQPWCQTYLRNHGCQGTCPTTAPYKPILVVNNDLLRGLQSDWNDCWGDIRGVYDPPLALTEAKTEIKPGNTFGGLEQSATPASGPVSNSAVPTATATSEGVPASASGELQPSVPRQPESSSVQQESEAPEKSEATTESSAPPPPPNQPSQTASPSEPSPSVPRPTEPPEQSNTPAQPSDHPAQASDPSAPSSSDPQPTIAILDPQSDSASPTAIIVDPQSASPSPMTGSPHAIQVVQGDHTVTLTVGAPAVTTASFIDAVQGPTVATVDSQVLSMAPVPQQDGTVQVVNGASAAVLTVGAPAVTFGGQVMSAASSGGGVVVGTGADASTINAVQATHLEAFTMSALPSGVTVINGDQTETLTPGDSAVTIGTEILSAASSGKVVIGTGSAASTVDVTQTSSPSMRSSQGSQSSSQSSRGSSGSSASSSSSTAIPSSTIPSERPSDTTAAASYSSSAASSRNMASSSELVAALLFMVFAL</sequence>
<gene>
    <name evidence="3" type="ORF">M409DRAFT_51893</name>
</gene>
<feature type="compositionally biased region" description="Low complexity" evidence="1">
    <location>
        <begin position="634"/>
        <end position="654"/>
    </location>
</feature>
<feature type="compositionally biased region" description="Pro residues" evidence="1">
    <location>
        <begin position="613"/>
        <end position="624"/>
    </location>
</feature>